<dbReference type="Proteomes" id="UP001207468">
    <property type="component" value="Unassembled WGS sequence"/>
</dbReference>
<protein>
    <submittedName>
        <fullName evidence="1">Uncharacterized protein</fullName>
    </submittedName>
</protein>
<proteinExistence type="predicted"/>
<gene>
    <name evidence="1" type="ORF">F5148DRAFT_1189304</name>
</gene>
<dbReference type="EMBL" id="JAGFNK010000069">
    <property type="protein sequence ID" value="KAI9509203.1"/>
    <property type="molecule type" value="Genomic_DNA"/>
</dbReference>
<evidence type="ECO:0000313" key="2">
    <source>
        <dbReference type="Proteomes" id="UP001207468"/>
    </source>
</evidence>
<evidence type="ECO:0000313" key="1">
    <source>
        <dbReference type="EMBL" id="KAI9509203.1"/>
    </source>
</evidence>
<accession>A0ACC0UC58</accession>
<reference evidence="1" key="1">
    <citation type="submission" date="2021-03" db="EMBL/GenBank/DDBJ databases">
        <title>Evolutionary priming and transition to the ectomycorrhizal habit in an iconic lineage of mushroom-forming fungi: is preadaptation a requirement?</title>
        <authorList>
            <consortium name="DOE Joint Genome Institute"/>
            <person name="Looney B.P."/>
            <person name="Miyauchi S."/>
            <person name="Morin E."/>
            <person name="Drula E."/>
            <person name="Courty P.E."/>
            <person name="Chicoki N."/>
            <person name="Fauchery L."/>
            <person name="Kohler A."/>
            <person name="Kuo A."/>
            <person name="LaButti K."/>
            <person name="Pangilinan J."/>
            <person name="Lipzen A."/>
            <person name="Riley R."/>
            <person name="Andreopoulos W."/>
            <person name="He G."/>
            <person name="Johnson J."/>
            <person name="Barry K.W."/>
            <person name="Grigoriev I.V."/>
            <person name="Nagy L."/>
            <person name="Hibbett D."/>
            <person name="Henrissat B."/>
            <person name="Matheny P.B."/>
            <person name="Labbe J."/>
            <person name="Martin A.F."/>
        </authorList>
    </citation>
    <scope>NUCLEOTIDE SEQUENCE</scope>
    <source>
        <strain evidence="1">BPL698</strain>
    </source>
</reference>
<name>A0ACC0UC58_9AGAM</name>
<comment type="caution">
    <text evidence="1">The sequence shown here is derived from an EMBL/GenBank/DDBJ whole genome shotgun (WGS) entry which is preliminary data.</text>
</comment>
<organism evidence="1 2">
    <name type="scientific">Russula earlei</name>
    <dbReference type="NCBI Taxonomy" id="71964"/>
    <lineage>
        <taxon>Eukaryota</taxon>
        <taxon>Fungi</taxon>
        <taxon>Dikarya</taxon>
        <taxon>Basidiomycota</taxon>
        <taxon>Agaricomycotina</taxon>
        <taxon>Agaricomycetes</taxon>
        <taxon>Russulales</taxon>
        <taxon>Russulaceae</taxon>
        <taxon>Russula</taxon>
    </lineage>
</organism>
<keyword evidence="2" id="KW-1185">Reference proteome</keyword>
<sequence>MCHTGLAFCIGSPRSLPIASPVLFLQSCVTLPNSKNRRYTVQRMGYRTRLISNPLRMFMNSHSRSSPPLSHMITATLIPIAVLLFSDSRQQFRRSMKGQRAIHNLPVPLWIFDIMIGIISVTTMAMTIIATMVELGHYKTRIEVQSAVRPWPKMYTPMVIRDHDLFHASHPSA</sequence>